<reference evidence="1 2" key="1">
    <citation type="submission" date="2019-06" db="EMBL/GenBank/DDBJ databases">
        <title>Saccharibacillus brassicae sp. nov., an endophytic bacterium isolated from Chinese cabbage seeds (Brassica pekinensis).</title>
        <authorList>
            <person name="Jiang L."/>
            <person name="Lee J."/>
            <person name="Kim S.W."/>
        </authorList>
    </citation>
    <scope>NUCLEOTIDE SEQUENCE [LARGE SCALE GENOMIC DNA]</scope>
    <source>
        <strain evidence="2">KCTC 43072 / ATSA2</strain>
    </source>
</reference>
<proteinExistence type="predicted"/>
<keyword evidence="2" id="KW-1185">Reference proteome</keyword>
<dbReference type="InterPro" id="IPR027417">
    <property type="entry name" value="P-loop_NTPase"/>
</dbReference>
<sequence>MEATPRPQTNKQALDKRRAAFKKRIPVYRRQPVLFCQEILGFEPDEWQAGALNDLAEHPRVSIRSGQGVGKTGLEAAATLWFLSCFPFPKVVCTAPTRQQLHDVLWAEISKWQSKSPILKKILKWTKTKIYMRNYEERWFATARTATKPENMQGFHEDNMLFIVDEASGVADPIMEAIQGTLSGANNKLLMCGNPTRTSGVFFDSHNKDRADYRTRKVSCLDSPRTSKENIAMLKRKYGEGSDVYRVRVEGEFPRGESDSFIALEAAEFASEHGRAEVTGTTLTVGCDVARFGDDETSIYAAIGHKLVGQRHHHKQDTMVTAGWVISTVRGVLDEGYEIDRIIIRVDDTGVGGGVTDRLNEIIIEEGLDWEVVPINNNGKTLDEHYANLGTEMWGAVKTLLEQNMTDFIDGEIPPFALPEDEKLIAQLTTRKWSMTSKGKINLESKKDMKKRGVPSPDRADAFVLTFGDYLVEAEERVMLPSIGGVAMKRRS</sequence>
<dbReference type="RefSeq" id="WP_141450601.1">
    <property type="nucleotide sequence ID" value="NZ_CP041217.1"/>
</dbReference>
<protein>
    <submittedName>
        <fullName evidence="1">Terminase B</fullName>
    </submittedName>
</protein>
<dbReference type="AlphaFoldDB" id="A0A4Y6V1K1"/>
<accession>A0A4Y6V1K1</accession>
<dbReference type="Proteomes" id="UP000316968">
    <property type="component" value="Chromosome"/>
</dbReference>
<evidence type="ECO:0000313" key="1">
    <source>
        <dbReference type="EMBL" id="QDH23909.1"/>
    </source>
</evidence>
<name>A0A4Y6V1K1_SACBS</name>
<dbReference type="Gene3D" id="3.30.420.240">
    <property type="match status" value="1"/>
</dbReference>
<dbReference type="KEGG" id="saca:FFV09_22915"/>
<dbReference type="EMBL" id="CP041217">
    <property type="protein sequence ID" value="QDH23909.1"/>
    <property type="molecule type" value="Genomic_DNA"/>
</dbReference>
<evidence type="ECO:0000313" key="2">
    <source>
        <dbReference type="Proteomes" id="UP000316968"/>
    </source>
</evidence>
<dbReference type="Gene3D" id="3.40.50.300">
    <property type="entry name" value="P-loop containing nucleotide triphosphate hydrolases"/>
    <property type="match status" value="1"/>
</dbReference>
<dbReference type="SUPFAM" id="SSF52540">
    <property type="entry name" value="P-loop containing nucleoside triphosphate hydrolases"/>
    <property type="match status" value="1"/>
</dbReference>
<dbReference type="OrthoDB" id="9775154at2"/>
<organism evidence="1 2">
    <name type="scientific">Saccharibacillus brassicae</name>
    <dbReference type="NCBI Taxonomy" id="2583377"/>
    <lineage>
        <taxon>Bacteria</taxon>
        <taxon>Bacillati</taxon>
        <taxon>Bacillota</taxon>
        <taxon>Bacilli</taxon>
        <taxon>Bacillales</taxon>
        <taxon>Paenibacillaceae</taxon>
        <taxon>Saccharibacillus</taxon>
    </lineage>
</organism>
<gene>
    <name evidence="1" type="ORF">FFV09_22915</name>
</gene>